<keyword evidence="2" id="KW-1185">Reference proteome</keyword>
<comment type="caution">
    <text evidence="1">The sequence shown here is derived from an EMBL/GenBank/DDBJ whole genome shotgun (WGS) entry which is preliminary data.</text>
</comment>
<reference evidence="1 2" key="1">
    <citation type="journal article" date="2020" name="ISME J.">
        <title>Comparative genomics reveals insights into cyanobacterial evolution and habitat adaptation.</title>
        <authorList>
            <person name="Chen M.Y."/>
            <person name="Teng W.K."/>
            <person name="Zhao L."/>
            <person name="Hu C.X."/>
            <person name="Zhou Y.K."/>
            <person name="Han B.P."/>
            <person name="Song L.R."/>
            <person name="Shu W.S."/>
        </authorList>
    </citation>
    <scope>NUCLEOTIDE SEQUENCE [LARGE SCALE GENOMIC DNA]</scope>
    <source>
        <strain evidence="1 2">FACHB-391</strain>
    </source>
</reference>
<dbReference type="CDD" id="cd02440">
    <property type="entry name" value="AdoMet_MTases"/>
    <property type="match status" value="1"/>
</dbReference>
<evidence type="ECO:0000313" key="2">
    <source>
        <dbReference type="Proteomes" id="UP000604661"/>
    </source>
</evidence>
<proteinExistence type="predicted"/>
<keyword evidence="1" id="KW-0489">Methyltransferase</keyword>
<keyword evidence="1" id="KW-0808">Transferase</keyword>
<protein>
    <submittedName>
        <fullName evidence="1">Class I SAM-dependent methyltransferase</fullName>
    </submittedName>
</protein>
<dbReference type="GO" id="GO:0032259">
    <property type="term" value="P:methylation"/>
    <property type="evidence" value="ECO:0007669"/>
    <property type="project" value="UniProtKB-KW"/>
</dbReference>
<dbReference type="EMBL" id="JACJTE010000038">
    <property type="protein sequence ID" value="MBD2563897.1"/>
    <property type="molecule type" value="Genomic_DNA"/>
</dbReference>
<dbReference type="PANTHER" id="PTHR43861">
    <property type="entry name" value="TRANS-ACONITATE 2-METHYLTRANSFERASE-RELATED"/>
    <property type="match status" value="1"/>
</dbReference>
<dbReference type="Proteomes" id="UP000604661">
    <property type="component" value="Unassembled WGS sequence"/>
</dbReference>
<accession>A0ABR8F2A2</accession>
<sequence>MQHTTNGYEYTYIDGDYEHHHAYLLPPVLELISQTITNPTQKLRVLDLGCGSGRFSQQIAQAGHDVVGVENSTSGIMLARQNIPECKFIEASIYNLPDAELDKEFDIVIAAEVIEHLFYPRELLISAKKCLKPQGHIILTTPFHGYWKNLAMALLGKMDQHLNPLWDGGHIKFFSVATLTNLLEEEGFTDINFKFAGRVPYFWKSVLCSAALEKN</sequence>
<dbReference type="SUPFAM" id="SSF53335">
    <property type="entry name" value="S-adenosyl-L-methionine-dependent methyltransferases"/>
    <property type="match status" value="1"/>
</dbReference>
<gene>
    <name evidence="1" type="ORF">H6G95_25485</name>
</gene>
<dbReference type="Pfam" id="PF13489">
    <property type="entry name" value="Methyltransf_23"/>
    <property type="match status" value="1"/>
</dbReference>
<dbReference type="RefSeq" id="WP_190897361.1">
    <property type="nucleotide sequence ID" value="NZ_JACJTE010000038.1"/>
</dbReference>
<organism evidence="1 2">
    <name type="scientific">Nostoc linckia FACHB-391</name>
    <dbReference type="NCBI Taxonomy" id="2692906"/>
    <lineage>
        <taxon>Bacteria</taxon>
        <taxon>Bacillati</taxon>
        <taxon>Cyanobacteriota</taxon>
        <taxon>Cyanophyceae</taxon>
        <taxon>Nostocales</taxon>
        <taxon>Nostocaceae</taxon>
        <taxon>Nostoc</taxon>
    </lineage>
</organism>
<dbReference type="GO" id="GO:0008168">
    <property type="term" value="F:methyltransferase activity"/>
    <property type="evidence" value="ECO:0007669"/>
    <property type="project" value="UniProtKB-KW"/>
</dbReference>
<dbReference type="Gene3D" id="3.40.50.150">
    <property type="entry name" value="Vaccinia Virus protein VP39"/>
    <property type="match status" value="1"/>
</dbReference>
<evidence type="ECO:0000313" key="1">
    <source>
        <dbReference type="EMBL" id="MBD2563897.1"/>
    </source>
</evidence>
<dbReference type="InterPro" id="IPR029063">
    <property type="entry name" value="SAM-dependent_MTases_sf"/>
</dbReference>
<name>A0ABR8F2A2_NOSLI</name>